<dbReference type="PROSITE" id="PS00455">
    <property type="entry name" value="AMP_BINDING"/>
    <property type="match status" value="1"/>
</dbReference>
<evidence type="ECO:0000256" key="1">
    <source>
        <dbReference type="ARBA" id="ARBA00022450"/>
    </source>
</evidence>
<evidence type="ECO:0000313" key="8">
    <source>
        <dbReference type="Proteomes" id="UP000190312"/>
    </source>
</evidence>
<dbReference type="PROSITE" id="PS00012">
    <property type="entry name" value="PHOSPHOPANTETHEINE"/>
    <property type="match status" value="1"/>
</dbReference>
<dbReference type="GO" id="GO:0031177">
    <property type="term" value="F:phosphopantetheine binding"/>
    <property type="evidence" value="ECO:0007669"/>
    <property type="project" value="InterPro"/>
</dbReference>
<dbReference type="InterPro" id="IPR020845">
    <property type="entry name" value="AMP-binding_CS"/>
</dbReference>
<dbReference type="SUPFAM" id="SSF52777">
    <property type="entry name" value="CoA-dependent acyltransferases"/>
    <property type="match status" value="2"/>
</dbReference>
<evidence type="ECO:0000256" key="3">
    <source>
        <dbReference type="ARBA" id="ARBA00022598"/>
    </source>
</evidence>
<sequence length="1338" mass="147582">MGRAGNLAQPCFFPPLIAQFGRQSGGSEVVERRESVTVPLKELDIQLLTCWLHSETVDLLSLLRTAWAVVLRTYTAGDHIGFGLVDLENQKISASDWSDLREQIAVYESTINSLTVIRELLHDGKQSSKSEGSESSDTANNTLHTSSWPFNSIVCIDRNDARKGNQFVRMSLSDMCREALNEFQIIVRIHRDELTGLLTTIIDYTTTVLSYEQARAVAGTLNKTISEVVQHTNQTVATLDICTDFDIQQMIEWNTPPLSMPRLEQCAFQLISQRCVEQPDATAVSAWDGEMTYGELHRRSAALAVQLAEVGVGSGVFVPLFFEKSKWAVVALLGVIKAGGAFILIDISYPLKRIRTICQSVSAEVAVASPQHQLLGREIVGLVVAIGDDCPETPSLPASPKLSLIHSGTPESPLYVVFTSGSTGDPKGVIIDNVSFCSIYETVSRAFSFSPSTRLLQFASHAFTLCSREILLILMAGGCLCIPSEVDRVNDLAGFLCRHRVNFATLTPSVAGTISPSSVPSLQTLLLGGEAVKPAHIATWAGKVHLMIGYGASEIAGTAIVGSNLQLDNDPRNVGFACGAGLWVVDADSPDKLAPVGAVGELILQSHGLASGYLNGNEQVNQPFFHEAKWQKRLPMEARIARLYRTGDMFRYNMDGSLYYVERKDNQVKVNGQRIELGDIESHITASCTMVHSSVVLLLQPDQQATRSFLVAFLCPKEPPRWGTTTNSPLAIVETPSSQFYLDIERLSRELQESLPSYMIPSIFVPLSSIPLTLTGKANRRLLLETVARWPEDRFGTYRCGSQSSPTYKAPVNQRDDQIRRLVATALKKKPEAISMGSSFLALGGDSISAMRLVTLAKQEGLYLTVGDIFNHPILSDLARVAREGAIEELQPRKVKFKGLNSYDGLLRRLAPDIADNIHEIIPTTAYQRMTLAELRPRYLRIALPSNVDRDRLLSACQQLLERHAILRTIFEIDNETNASQGEVVQVILRPYKLKFVEYHGIDDLDQHCLNESLMSPSSTGGGLQFQAQLLTMRDSRLFLVLRFIHAQYDGISLPIMSQDISAAYNRVSPDPTAPFSDHIHAVWANHNDEGLEAWRSILKGSEMTALKPKQMATTHVEKPVHEARPVKVIKRTRLISPPENITMASLVKAAWALAFAKFVSARDPITFCAEAVAKDIVFGQVVHGRGLGITHENRILGPCVNTVPVRVGLSKYTNNHDLLHHVQQQHLATMPFENIGLDDIIRNCTDWKPGTKFGSVLRFQNFDANLSCVFDGVAHDASVYHLPNRPSEKIHVIIMPSESDMRIIMNGYDHVVGQKEAADLVDSFCAAIEDLAKTPTK</sequence>
<gene>
    <name evidence="7" type="ORF">OAory_01045800</name>
</gene>
<dbReference type="SUPFAM" id="SSF56801">
    <property type="entry name" value="Acetyl-CoA synthetase-like"/>
    <property type="match status" value="1"/>
</dbReference>
<keyword evidence="5" id="KW-0472">Membrane</keyword>
<dbReference type="InterPro" id="IPR023213">
    <property type="entry name" value="CAT-like_dom_sf"/>
</dbReference>
<keyword evidence="5" id="KW-1133">Transmembrane helix</keyword>
<dbReference type="SMART" id="SM00823">
    <property type="entry name" value="PKS_PP"/>
    <property type="match status" value="1"/>
</dbReference>
<dbReference type="InterPro" id="IPR000873">
    <property type="entry name" value="AMP-dep_synth/lig_dom"/>
</dbReference>
<dbReference type="InterPro" id="IPR006162">
    <property type="entry name" value="Ppantetheine_attach_site"/>
</dbReference>
<keyword evidence="3 7" id="KW-0436">Ligase</keyword>
<dbReference type="Pfam" id="PF00668">
    <property type="entry name" value="Condensation"/>
    <property type="match status" value="1"/>
</dbReference>
<dbReference type="CDD" id="cd05918">
    <property type="entry name" value="A_NRPS_SidN3_like"/>
    <property type="match status" value="1"/>
</dbReference>
<evidence type="ECO:0000256" key="5">
    <source>
        <dbReference type="SAM" id="Phobius"/>
    </source>
</evidence>
<feature type="domain" description="Carrier" evidence="6">
    <location>
        <begin position="810"/>
        <end position="886"/>
    </location>
</feature>
<reference evidence="7 8" key="1">
    <citation type="submission" date="2016-10" db="EMBL/GenBank/DDBJ databases">
        <title>Genome sequencing of Aspergillus oryzae BCC7051.</title>
        <authorList>
            <person name="Thammarongtham C."/>
            <person name="Vorapreeda T."/>
            <person name="Nookaew I."/>
            <person name="Srisuk T."/>
            <person name="Land M."/>
            <person name="Jeennor S."/>
            <person name="Laoteng K."/>
        </authorList>
    </citation>
    <scope>NUCLEOTIDE SEQUENCE [LARGE SCALE GENOMIC DNA]</scope>
    <source>
        <strain evidence="7 8">BCC7051</strain>
    </source>
</reference>
<dbReference type="Gene3D" id="1.10.1200.10">
    <property type="entry name" value="ACP-like"/>
    <property type="match status" value="1"/>
</dbReference>
<comment type="caution">
    <text evidence="7">The sequence shown here is derived from an EMBL/GenBank/DDBJ whole genome shotgun (WGS) entry which is preliminary data.</text>
</comment>
<dbReference type="PANTHER" id="PTHR45527:SF16">
    <property type="entry name" value="NONRIBOSOMAL PEPTIDE SYNTHASE ATNA-RELATED"/>
    <property type="match status" value="1"/>
</dbReference>
<protein>
    <submittedName>
        <fullName evidence="7">AMP-dependent synthetase and ligase</fullName>
    </submittedName>
</protein>
<evidence type="ECO:0000259" key="6">
    <source>
        <dbReference type="PROSITE" id="PS50075"/>
    </source>
</evidence>
<dbReference type="OrthoDB" id="416786at2759"/>
<organism evidence="7 8">
    <name type="scientific">Aspergillus oryzae</name>
    <name type="common">Yellow koji mold</name>
    <dbReference type="NCBI Taxonomy" id="5062"/>
    <lineage>
        <taxon>Eukaryota</taxon>
        <taxon>Fungi</taxon>
        <taxon>Dikarya</taxon>
        <taxon>Ascomycota</taxon>
        <taxon>Pezizomycotina</taxon>
        <taxon>Eurotiomycetes</taxon>
        <taxon>Eurotiomycetidae</taxon>
        <taxon>Eurotiales</taxon>
        <taxon>Aspergillaceae</taxon>
        <taxon>Aspergillus</taxon>
        <taxon>Aspergillus subgen. Circumdati</taxon>
    </lineage>
</organism>
<dbReference type="EMBL" id="MKZY01000006">
    <property type="protein sequence ID" value="OOO08080.1"/>
    <property type="molecule type" value="Genomic_DNA"/>
</dbReference>
<dbReference type="InterPro" id="IPR036736">
    <property type="entry name" value="ACP-like_sf"/>
</dbReference>
<dbReference type="InterPro" id="IPR009081">
    <property type="entry name" value="PP-bd_ACP"/>
</dbReference>
<dbReference type="Pfam" id="PF00501">
    <property type="entry name" value="AMP-binding"/>
    <property type="match status" value="1"/>
</dbReference>
<dbReference type="InterPro" id="IPR020806">
    <property type="entry name" value="PKS_PP-bd"/>
</dbReference>
<name>A0A1S9DGA5_ASPOZ</name>
<dbReference type="VEuPathDB" id="FungiDB:AO090103000223"/>
<dbReference type="CDD" id="cd19542">
    <property type="entry name" value="CT_NRPS-like"/>
    <property type="match status" value="1"/>
</dbReference>
<feature type="transmembrane region" description="Helical" evidence="5">
    <location>
        <begin position="301"/>
        <end position="321"/>
    </location>
</feature>
<dbReference type="Gene3D" id="3.30.559.30">
    <property type="entry name" value="Nonribosomal peptide synthetase, condensation domain"/>
    <property type="match status" value="2"/>
</dbReference>
<dbReference type="eggNOG" id="KOG1178">
    <property type="taxonomic scope" value="Eukaryota"/>
</dbReference>
<dbReference type="Gene3D" id="3.40.50.12780">
    <property type="entry name" value="N-terminal domain of ligase-like"/>
    <property type="match status" value="1"/>
</dbReference>
<keyword evidence="5" id="KW-0812">Transmembrane</keyword>
<evidence type="ECO:0000256" key="2">
    <source>
        <dbReference type="ARBA" id="ARBA00022553"/>
    </source>
</evidence>
<evidence type="ECO:0000313" key="7">
    <source>
        <dbReference type="EMBL" id="OOO08080.1"/>
    </source>
</evidence>
<dbReference type="Proteomes" id="UP000190312">
    <property type="component" value="Unassembled WGS sequence"/>
</dbReference>
<dbReference type="FunFam" id="3.30.300.30:FF:000015">
    <property type="entry name" value="Nonribosomal peptide synthase SidD"/>
    <property type="match status" value="1"/>
</dbReference>
<dbReference type="Pfam" id="PF00550">
    <property type="entry name" value="PP-binding"/>
    <property type="match status" value="1"/>
</dbReference>
<dbReference type="GO" id="GO:0005737">
    <property type="term" value="C:cytoplasm"/>
    <property type="evidence" value="ECO:0007669"/>
    <property type="project" value="TreeGrafter"/>
</dbReference>
<dbReference type="Gene3D" id="3.30.300.30">
    <property type="match status" value="1"/>
</dbReference>
<dbReference type="InterPro" id="IPR001242">
    <property type="entry name" value="Condensation_dom"/>
</dbReference>
<accession>A0A1S9DGA5</accession>
<evidence type="ECO:0000256" key="4">
    <source>
        <dbReference type="ARBA" id="ARBA00029454"/>
    </source>
</evidence>
<dbReference type="GO" id="GO:0044550">
    <property type="term" value="P:secondary metabolite biosynthetic process"/>
    <property type="evidence" value="ECO:0007669"/>
    <property type="project" value="TreeGrafter"/>
</dbReference>
<dbReference type="GO" id="GO:0043041">
    <property type="term" value="P:amino acid activation for nonribosomal peptide biosynthetic process"/>
    <property type="evidence" value="ECO:0007669"/>
    <property type="project" value="TreeGrafter"/>
</dbReference>
<comment type="similarity">
    <text evidence="4">Belongs to the NRP synthetase family.</text>
</comment>
<dbReference type="InterPro" id="IPR045851">
    <property type="entry name" value="AMP-bd_C_sf"/>
</dbReference>
<dbReference type="InterPro" id="IPR042099">
    <property type="entry name" value="ANL_N_sf"/>
</dbReference>
<keyword evidence="1" id="KW-0596">Phosphopantetheine</keyword>
<dbReference type="Gene3D" id="3.30.559.10">
    <property type="entry name" value="Chloramphenicol acetyltransferase-like domain"/>
    <property type="match status" value="1"/>
</dbReference>
<dbReference type="PROSITE" id="PS50075">
    <property type="entry name" value="CARRIER"/>
    <property type="match status" value="1"/>
</dbReference>
<keyword evidence="2" id="KW-0597">Phosphoprotein</keyword>
<dbReference type="GO" id="GO:0016874">
    <property type="term" value="F:ligase activity"/>
    <property type="evidence" value="ECO:0007669"/>
    <property type="project" value="UniProtKB-KW"/>
</dbReference>
<proteinExistence type="inferred from homology"/>
<dbReference type="PANTHER" id="PTHR45527">
    <property type="entry name" value="NONRIBOSOMAL PEPTIDE SYNTHETASE"/>
    <property type="match status" value="1"/>
</dbReference>
<feature type="transmembrane region" description="Helical" evidence="5">
    <location>
        <begin position="327"/>
        <end position="345"/>
    </location>
</feature>
<dbReference type="SUPFAM" id="SSF47336">
    <property type="entry name" value="ACP-like"/>
    <property type="match status" value="1"/>
</dbReference>